<dbReference type="InterPro" id="IPR036770">
    <property type="entry name" value="Ankyrin_rpt-contain_sf"/>
</dbReference>
<name>A0A6A6DXE3_9PEZI</name>
<dbReference type="OrthoDB" id="341259at2759"/>
<dbReference type="Pfam" id="PF12796">
    <property type="entry name" value="Ank_2"/>
    <property type="match status" value="1"/>
</dbReference>
<dbReference type="SUPFAM" id="SSF48403">
    <property type="entry name" value="Ankyrin repeat"/>
    <property type="match status" value="1"/>
</dbReference>
<proteinExistence type="predicted"/>
<dbReference type="InterPro" id="IPR002110">
    <property type="entry name" value="Ankyrin_rpt"/>
</dbReference>
<evidence type="ECO:0000313" key="2">
    <source>
        <dbReference type="Proteomes" id="UP000800200"/>
    </source>
</evidence>
<dbReference type="Proteomes" id="UP000800200">
    <property type="component" value="Unassembled WGS sequence"/>
</dbReference>
<keyword evidence="2" id="KW-1185">Reference proteome</keyword>
<organism evidence="1 2">
    <name type="scientific">Zopfia rhizophila CBS 207.26</name>
    <dbReference type="NCBI Taxonomy" id="1314779"/>
    <lineage>
        <taxon>Eukaryota</taxon>
        <taxon>Fungi</taxon>
        <taxon>Dikarya</taxon>
        <taxon>Ascomycota</taxon>
        <taxon>Pezizomycotina</taxon>
        <taxon>Dothideomycetes</taxon>
        <taxon>Dothideomycetes incertae sedis</taxon>
        <taxon>Zopfiaceae</taxon>
        <taxon>Zopfia</taxon>
    </lineage>
</organism>
<sequence length="110" mass="12042">SHTAIVGHSERCDTVVRQSLAADGVDPNHKDTKYGRAPLWRAMGKEHDTVVALLLAKDGIDSAFKDSEYGQTPLSVAPGNGHKAVINLLLANDEDGWWILVYSYPLAWND</sequence>
<dbReference type="AlphaFoldDB" id="A0A6A6DXE3"/>
<protein>
    <submittedName>
        <fullName evidence="1">Uncharacterized protein</fullName>
    </submittedName>
</protein>
<dbReference type="Gene3D" id="1.25.40.20">
    <property type="entry name" value="Ankyrin repeat-containing domain"/>
    <property type="match status" value="1"/>
</dbReference>
<dbReference type="EMBL" id="ML994646">
    <property type="protein sequence ID" value="KAF2182858.1"/>
    <property type="molecule type" value="Genomic_DNA"/>
</dbReference>
<reference evidence="1" key="1">
    <citation type="journal article" date="2020" name="Stud. Mycol.">
        <title>101 Dothideomycetes genomes: a test case for predicting lifestyles and emergence of pathogens.</title>
        <authorList>
            <person name="Haridas S."/>
            <person name="Albert R."/>
            <person name="Binder M."/>
            <person name="Bloem J."/>
            <person name="Labutti K."/>
            <person name="Salamov A."/>
            <person name="Andreopoulos B."/>
            <person name="Baker S."/>
            <person name="Barry K."/>
            <person name="Bills G."/>
            <person name="Bluhm B."/>
            <person name="Cannon C."/>
            <person name="Castanera R."/>
            <person name="Culley D."/>
            <person name="Daum C."/>
            <person name="Ezra D."/>
            <person name="Gonzalez J."/>
            <person name="Henrissat B."/>
            <person name="Kuo A."/>
            <person name="Liang C."/>
            <person name="Lipzen A."/>
            <person name="Lutzoni F."/>
            <person name="Magnuson J."/>
            <person name="Mondo S."/>
            <person name="Nolan M."/>
            <person name="Ohm R."/>
            <person name="Pangilinan J."/>
            <person name="Park H.-J."/>
            <person name="Ramirez L."/>
            <person name="Alfaro M."/>
            <person name="Sun H."/>
            <person name="Tritt A."/>
            <person name="Yoshinaga Y."/>
            <person name="Zwiers L.-H."/>
            <person name="Turgeon B."/>
            <person name="Goodwin S."/>
            <person name="Spatafora J."/>
            <person name="Crous P."/>
            <person name="Grigoriev I."/>
        </authorList>
    </citation>
    <scope>NUCLEOTIDE SEQUENCE</scope>
    <source>
        <strain evidence="1">CBS 207.26</strain>
    </source>
</reference>
<accession>A0A6A6DXE3</accession>
<feature type="non-terminal residue" evidence="1">
    <location>
        <position position="1"/>
    </location>
</feature>
<evidence type="ECO:0000313" key="1">
    <source>
        <dbReference type="EMBL" id="KAF2182858.1"/>
    </source>
</evidence>
<gene>
    <name evidence="1" type="ORF">K469DRAFT_585117</name>
</gene>